<dbReference type="GO" id="GO:0005886">
    <property type="term" value="C:plasma membrane"/>
    <property type="evidence" value="ECO:0007669"/>
    <property type="project" value="UniProtKB-SubCell"/>
</dbReference>
<comment type="subcellular location">
    <subcellularLocation>
        <location evidence="1">Cell inner membrane</location>
        <topology evidence="1">Single-pass membrane protein</topology>
    </subcellularLocation>
</comment>
<evidence type="ECO:0000256" key="4">
    <source>
        <dbReference type="ARBA" id="ARBA00022519"/>
    </source>
</evidence>
<accession>A0ABD4T3L7</accession>
<name>A0ABD4T3L7_9CYAN</name>
<evidence type="ECO:0000256" key="8">
    <source>
        <dbReference type="SAM" id="Phobius"/>
    </source>
</evidence>
<feature type="domain" description="General secretion pathway GspH" evidence="9">
    <location>
        <begin position="70"/>
        <end position="169"/>
    </location>
</feature>
<dbReference type="Gene3D" id="3.30.700.10">
    <property type="entry name" value="Glycoprotein, Type 4 Pilin"/>
    <property type="match status" value="1"/>
</dbReference>
<proteinExistence type="predicted"/>
<keyword evidence="5 8" id="KW-0812">Transmembrane</keyword>
<evidence type="ECO:0000313" key="10">
    <source>
        <dbReference type="EMBL" id="MCM1983078.1"/>
    </source>
</evidence>
<sequence length="195" mass="20689">MVSPYRDGQIPLAFLGRSRLIGPPQQQGLTLTEILVVVFLVGVLAAIAAPSYLAWATKQRVEDALVVTVGALKEAQAEAIRKSQGCEVQITPATQTIRATTFPAASPAVNCLPTGNRVLSSSAADLQLTTSFTPEAPLRFTYRGTTPRQGILVLAHPGTPRQRCVVVSAGIGIIRTGYYRGDPASPSLANCHRDP</sequence>
<evidence type="ECO:0000313" key="11">
    <source>
        <dbReference type="Proteomes" id="UP000031561"/>
    </source>
</evidence>
<keyword evidence="2" id="KW-1003">Cell membrane</keyword>
<evidence type="ECO:0000259" key="9">
    <source>
        <dbReference type="Pfam" id="PF12019"/>
    </source>
</evidence>
<keyword evidence="7 8" id="KW-0472">Membrane</keyword>
<dbReference type="InterPro" id="IPR012902">
    <property type="entry name" value="N_methyl_site"/>
</dbReference>
<dbReference type="NCBIfam" id="TIGR02532">
    <property type="entry name" value="IV_pilin_GFxxxE"/>
    <property type="match status" value="1"/>
</dbReference>
<evidence type="ECO:0000256" key="3">
    <source>
        <dbReference type="ARBA" id="ARBA00022481"/>
    </source>
</evidence>
<dbReference type="InterPro" id="IPR022346">
    <property type="entry name" value="T2SS_GspH"/>
</dbReference>
<evidence type="ECO:0000256" key="1">
    <source>
        <dbReference type="ARBA" id="ARBA00004377"/>
    </source>
</evidence>
<dbReference type="Pfam" id="PF12019">
    <property type="entry name" value="GspH"/>
    <property type="match status" value="1"/>
</dbReference>
<protein>
    <submittedName>
        <fullName evidence="10">GspH/FimT family pseudopilin</fullName>
    </submittedName>
</protein>
<dbReference type="Proteomes" id="UP000031561">
    <property type="component" value="Unassembled WGS sequence"/>
</dbReference>
<feature type="transmembrane region" description="Helical" evidence="8">
    <location>
        <begin position="34"/>
        <end position="55"/>
    </location>
</feature>
<dbReference type="Pfam" id="PF07963">
    <property type="entry name" value="N_methyl"/>
    <property type="match status" value="1"/>
</dbReference>
<dbReference type="RefSeq" id="WP_166281917.1">
    <property type="nucleotide sequence ID" value="NZ_JTHE03000054.1"/>
</dbReference>
<evidence type="ECO:0000256" key="5">
    <source>
        <dbReference type="ARBA" id="ARBA00022692"/>
    </source>
</evidence>
<evidence type="ECO:0000256" key="7">
    <source>
        <dbReference type="ARBA" id="ARBA00023136"/>
    </source>
</evidence>
<comment type="caution">
    <text evidence="10">The sequence shown here is derived from an EMBL/GenBank/DDBJ whole genome shotgun (WGS) entry which is preliminary data.</text>
</comment>
<dbReference type="EMBL" id="JTHE03000054">
    <property type="protein sequence ID" value="MCM1983078.1"/>
    <property type="molecule type" value="Genomic_DNA"/>
</dbReference>
<keyword evidence="11" id="KW-1185">Reference proteome</keyword>
<dbReference type="AlphaFoldDB" id="A0ABD4T3L7"/>
<dbReference type="SUPFAM" id="SSF54523">
    <property type="entry name" value="Pili subunits"/>
    <property type="match status" value="1"/>
</dbReference>
<keyword evidence="6 8" id="KW-1133">Transmembrane helix</keyword>
<organism evidence="10 11">
    <name type="scientific">Lyngbya confervoides BDU141951</name>
    <dbReference type="NCBI Taxonomy" id="1574623"/>
    <lineage>
        <taxon>Bacteria</taxon>
        <taxon>Bacillati</taxon>
        <taxon>Cyanobacteriota</taxon>
        <taxon>Cyanophyceae</taxon>
        <taxon>Oscillatoriophycideae</taxon>
        <taxon>Oscillatoriales</taxon>
        <taxon>Microcoleaceae</taxon>
        <taxon>Lyngbya</taxon>
    </lineage>
</organism>
<evidence type="ECO:0000256" key="2">
    <source>
        <dbReference type="ARBA" id="ARBA00022475"/>
    </source>
</evidence>
<keyword evidence="4" id="KW-0997">Cell inner membrane</keyword>
<keyword evidence="3" id="KW-0488">Methylation</keyword>
<dbReference type="InterPro" id="IPR045584">
    <property type="entry name" value="Pilin-like"/>
</dbReference>
<evidence type="ECO:0000256" key="6">
    <source>
        <dbReference type="ARBA" id="ARBA00022989"/>
    </source>
</evidence>
<gene>
    <name evidence="10" type="ORF">QQ91_0009605</name>
</gene>
<reference evidence="10 11" key="1">
    <citation type="journal article" date="2015" name="Genome Announc.">
        <title>Draft Genome Sequence of Filamentous Marine Cyanobacterium Lyngbya confervoides Strain BDU141951.</title>
        <authorList>
            <person name="Chandrababunaidu M.M."/>
            <person name="Sen D."/>
            <person name="Tripathy S."/>
        </authorList>
    </citation>
    <scope>NUCLEOTIDE SEQUENCE [LARGE SCALE GENOMIC DNA]</scope>
    <source>
        <strain evidence="10 11">BDU141951</strain>
    </source>
</reference>